<dbReference type="GO" id="GO:0004300">
    <property type="term" value="F:enoyl-CoA hydratase activity"/>
    <property type="evidence" value="ECO:0007669"/>
    <property type="project" value="TreeGrafter"/>
</dbReference>
<name>A0A8S3GZG9_9BILA</name>
<evidence type="ECO:0000313" key="2">
    <source>
        <dbReference type="EMBL" id="CAF4206933.1"/>
    </source>
</evidence>
<dbReference type="Pfam" id="PF02737">
    <property type="entry name" value="3HCDH_N"/>
    <property type="match status" value="1"/>
</dbReference>
<sequence>MIIEAVFEDLQLKQKVLAEIEQNMPEHCVFASNTSALPIHQIAANSRRPEK</sequence>
<evidence type="ECO:0000313" key="4">
    <source>
        <dbReference type="Proteomes" id="UP000681967"/>
    </source>
</evidence>
<comment type="caution">
    <text evidence="3">The sequence shown here is derived from an EMBL/GenBank/DDBJ whole genome shotgun (WGS) entry which is preliminary data.</text>
</comment>
<dbReference type="GO" id="GO:0070403">
    <property type="term" value="F:NAD+ binding"/>
    <property type="evidence" value="ECO:0007669"/>
    <property type="project" value="InterPro"/>
</dbReference>
<feature type="non-terminal residue" evidence="3">
    <location>
        <position position="51"/>
    </location>
</feature>
<dbReference type="InterPro" id="IPR006176">
    <property type="entry name" value="3-OHacyl-CoA_DH_NAD-bd"/>
</dbReference>
<dbReference type="SUPFAM" id="SSF51735">
    <property type="entry name" value="NAD(P)-binding Rossmann-fold domains"/>
    <property type="match status" value="1"/>
</dbReference>
<proteinExistence type="predicted"/>
<dbReference type="EMBL" id="CAJOBH010285085">
    <property type="protein sequence ID" value="CAF5174170.1"/>
    <property type="molecule type" value="Genomic_DNA"/>
</dbReference>
<dbReference type="Proteomes" id="UP000681720">
    <property type="component" value="Unassembled WGS sequence"/>
</dbReference>
<dbReference type="PANTHER" id="PTHR43612:SF3">
    <property type="entry name" value="TRIFUNCTIONAL ENZYME SUBUNIT ALPHA, MITOCHONDRIAL"/>
    <property type="match status" value="1"/>
</dbReference>
<dbReference type="GO" id="GO:0006635">
    <property type="term" value="P:fatty acid beta-oxidation"/>
    <property type="evidence" value="ECO:0007669"/>
    <property type="project" value="TreeGrafter"/>
</dbReference>
<accession>A0A8S3GZG9</accession>
<protein>
    <recommendedName>
        <fullName evidence="1">3-hydroxyacyl-CoA dehydrogenase NAD binding domain-containing protein</fullName>
    </recommendedName>
</protein>
<evidence type="ECO:0000313" key="3">
    <source>
        <dbReference type="EMBL" id="CAF5174170.1"/>
    </source>
</evidence>
<dbReference type="EMBL" id="CAJOBJ010019824">
    <property type="protein sequence ID" value="CAF4206933.1"/>
    <property type="molecule type" value="Genomic_DNA"/>
</dbReference>
<dbReference type="InterPro" id="IPR036291">
    <property type="entry name" value="NAD(P)-bd_dom_sf"/>
</dbReference>
<dbReference type="AlphaFoldDB" id="A0A8S3GZG9"/>
<reference evidence="3" key="1">
    <citation type="submission" date="2021-02" db="EMBL/GenBank/DDBJ databases">
        <authorList>
            <person name="Nowell W R."/>
        </authorList>
    </citation>
    <scope>NUCLEOTIDE SEQUENCE</scope>
</reference>
<gene>
    <name evidence="3" type="ORF">BYL167_LOCUS77902</name>
    <name evidence="2" type="ORF">GIL414_LOCUS21837</name>
</gene>
<organism evidence="3 4">
    <name type="scientific">Rotaria magnacalcarata</name>
    <dbReference type="NCBI Taxonomy" id="392030"/>
    <lineage>
        <taxon>Eukaryota</taxon>
        <taxon>Metazoa</taxon>
        <taxon>Spiralia</taxon>
        <taxon>Gnathifera</taxon>
        <taxon>Rotifera</taxon>
        <taxon>Eurotatoria</taxon>
        <taxon>Bdelloidea</taxon>
        <taxon>Philodinida</taxon>
        <taxon>Philodinidae</taxon>
        <taxon>Rotaria</taxon>
    </lineage>
</organism>
<dbReference type="PANTHER" id="PTHR43612">
    <property type="entry name" value="TRIFUNCTIONAL ENZYME SUBUNIT ALPHA"/>
    <property type="match status" value="1"/>
</dbReference>
<evidence type="ECO:0000259" key="1">
    <source>
        <dbReference type="Pfam" id="PF02737"/>
    </source>
</evidence>
<feature type="domain" description="3-hydroxyacyl-CoA dehydrogenase NAD binding" evidence="1">
    <location>
        <begin position="1"/>
        <end position="51"/>
    </location>
</feature>
<dbReference type="GO" id="GO:0016509">
    <property type="term" value="F:long-chain (3S)-3-hydroxyacyl-CoA dehydrogenase (NAD+) activity"/>
    <property type="evidence" value="ECO:0007669"/>
    <property type="project" value="TreeGrafter"/>
</dbReference>
<dbReference type="GO" id="GO:0016507">
    <property type="term" value="C:mitochondrial fatty acid beta-oxidation multienzyme complex"/>
    <property type="evidence" value="ECO:0007669"/>
    <property type="project" value="TreeGrafter"/>
</dbReference>
<dbReference type="Gene3D" id="3.40.50.720">
    <property type="entry name" value="NAD(P)-binding Rossmann-like Domain"/>
    <property type="match status" value="1"/>
</dbReference>
<dbReference type="InterPro" id="IPR050136">
    <property type="entry name" value="FA_oxidation_alpha_subunit"/>
</dbReference>
<dbReference type="Proteomes" id="UP000681967">
    <property type="component" value="Unassembled WGS sequence"/>
</dbReference>